<dbReference type="Proteomes" id="UP001501556">
    <property type="component" value="Unassembled WGS sequence"/>
</dbReference>
<evidence type="ECO:0000256" key="7">
    <source>
        <dbReference type="ARBA" id="ARBA00022741"/>
    </source>
</evidence>
<dbReference type="EC" id="2.7.10.1" evidence="2"/>
<keyword evidence="5" id="KW-0812">Transmembrane</keyword>
<proteinExistence type="predicted"/>
<dbReference type="RefSeq" id="WP_345126372.1">
    <property type="nucleotide sequence ID" value="NZ_BAABDI010000030.1"/>
</dbReference>
<comment type="subcellular location">
    <subcellularLocation>
        <location evidence="1">Cell membrane</location>
        <topology evidence="1">Single-pass type I membrane protein</topology>
    </subcellularLocation>
</comment>
<evidence type="ECO:0000256" key="16">
    <source>
        <dbReference type="SAM" id="MobiDB-lite"/>
    </source>
</evidence>
<keyword evidence="11" id="KW-0472">Membrane</keyword>
<keyword evidence="7" id="KW-0547">Nucleotide-binding</keyword>
<reference evidence="20" key="1">
    <citation type="journal article" date="2019" name="Int. J. Syst. Evol. Microbiol.">
        <title>The Global Catalogue of Microorganisms (GCM) 10K type strain sequencing project: providing services to taxonomists for standard genome sequencing and annotation.</title>
        <authorList>
            <consortium name="The Broad Institute Genomics Platform"/>
            <consortium name="The Broad Institute Genome Sequencing Center for Infectious Disease"/>
            <person name="Wu L."/>
            <person name="Ma J."/>
        </authorList>
    </citation>
    <scope>NUCLEOTIDE SEQUENCE [LARGE SCALE GENOMIC DNA]</scope>
    <source>
        <strain evidence="20">JCM 17217</strain>
    </source>
</reference>
<evidence type="ECO:0000256" key="6">
    <source>
        <dbReference type="ARBA" id="ARBA00022729"/>
    </source>
</evidence>
<keyword evidence="9" id="KW-0067">ATP-binding</keyword>
<evidence type="ECO:0000313" key="19">
    <source>
        <dbReference type="EMBL" id="GAA3987164.1"/>
    </source>
</evidence>
<feature type="region of interest" description="Disordered" evidence="16">
    <location>
        <begin position="213"/>
        <end position="250"/>
    </location>
</feature>
<evidence type="ECO:0000256" key="4">
    <source>
        <dbReference type="ARBA" id="ARBA00022679"/>
    </source>
</evidence>
<feature type="domain" description="ALK/LTK-like glycine-rich" evidence="18">
    <location>
        <begin position="124"/>
        <end position="322"/>
    </location>
</feature>
<keyword evidence="10" id="KW-1133">Transmembrane helix</keyword>
<keyword evidence="3" id="KW-1003">Cell membrane</keyword>
<evidence type="ECO:0000256" key="13">
    <source>
        <dbReference type="ARBA" id="ARBA00023157"/>
    </source>
</evidence>
<evidence type="ECO:0000256" key="12">
    <source>
        <dbReference type="ARBA" id="ARBA00023137"/>
    </source>
</evidence>
<keyword evidence="13" id="KW-1015">Disulfide bond</keyword>
<evidence type="ECO:0000256" key="2">
    <source>
        <dbReference type="ARBA" id="ARBA00011902"/>
    </source>
</evidence>
<evidence type="ECO:0000256" key="15">
    <source>
        <dbReference type="ARBA" id="ARBA00023180"/>
    </source>
</evidence>
<keyword evidence="8" id="KW-0418">Kinase</keyword>
<sequence length="763" mass="75671">MINRFTTLIRGLALVVALAGGSLAAQAQGVGIGTTIPNASAALDVSSTTQGLLPPRMSEAQRNTINPASTAAGLTVFNTTTGVLNVWSGTQWQPMLVDSTPPTTFSYTGAPQTYTVPPNVTSLNVDLVGAMGGSYYRAGTGQGPGGRVQAVLAVTPGQVLTIYVGQRGMNNFAPAAYNGGGLGNAAGGGGGATDIRSGGTALTNRLLVAGGGGGGGDLTTRGGSGPGGAGGGLVGGQGDPDFGGSGGTQTAGGGGYASGTLGTGGAGNPGGVNDGYYYSGAGGGGYYGGGSGYFHGGGGGGSSYAGPSASAVTHTQGFRFGDGYATITPTPSTSSVPAPVLNGANITGVIKNQTTQQTGASFNVDGTGTVGGLLMAGSASITGNIQSSANIAVDAGNANTGTVANTLRFGPTNSGEAIGSKRNATGNQFGLDFYTTSTARMSITTGGNVGIGTTAPISRFSFGSTTTSANAAAGRLAIYEATTGTNFYGLGLVLNGAGNYGMGLWGGTNGLQPYNGAAGSQLPHLYLDQVTSNVGIGTISPAYAFHLGNGTTGSSAFGLLQGVFGQTSYLRHSRLMFNDPNFGMGAGNMSSSAIDADLYFFAYNGTDRDIRFMHTDNALTDPSGTGWTTDLMIKQGGNVGIGTIAPATKLDVNGNLRLAVRLNPSNTAGTYSLTSADIAFSIFKMMIGNAAGTIVLPAGGSGQVEGQELTIINASDINCIVSNTNTDVNNAVTLTNANLNGVHAVKYVWATYSGGGGAWFRVQ</sequence>
<dbReference type="InterPro" id="IPR055163">
    <property type="entry name" value="ALK/LTK-like_GRD"/>
</dbReference>
<evidence type="ECO:0000256" key="9">
    <source>
        <dbReference type="ARBA" id="ARBA00022840"/>
    </source>
</evidence>
<evidence type="ECO:0000256" key="5">
    <source>
        <dbReference type="ARBA" id="ARBA00022692"/>
    </source>
</evidence>
<keyword evidence="15" id="KW-0325">Glycoprotein</keyword>
<evidence type="ECO:0000256" key="10">
    <source>
        <dbReference type="ARBA" id="ARBA00022989"/>
    </source>
</evidence>
<gene>
    <name evidence="19" type="ORF">GCM10022407_34880</name>
</gene>
<evidence type="ECO:0000259" key="18">
    <source>
        <dbReference type="Pfam" id="PF12810"/>
    </source>
</evidence>
<name>A0ABP7QRV1_9BACT</name>
<dbReference type="Pfam" id="PF12810">
    <property type="entry name" value="ALK_LTK_GRD"/>
    <property type="match status" value="1"/>
</dbReference>
<feature type="chain" id="PRO_5045039617" description="receptor protein-tyrosine kinase" evidence="17">
    <location>
        <begin position="28"/>
        <end position="763"/>
    </location>
</feature>
<keyword evidence="6 17" id="KW-0732">Signal</keyword>
<evidence type="ECO:0000256" key="11">
    <source>
        <dbReference type="ARBA" id="ARBA00023136"/>
    </source>
</evidence>
<accession>A0ABP7QRV1</accession>
<dbReference type="EMBL" id="BAABDI010000030">
    <property type="protein sequence ID" value="GAA3987164.1"/>
    <property type="molecule type" value="Genomic_DNA"/>
</dbReference>
<evidence type="ECO:0000256" key="8">
    <source>
        <dbReference type="ARBA" id="ARBA00022777"/>
    </source>
</evidence>
<keyword evidence="4" id="KW-0808">Transferase</keyword>
<organism evidence="19 20">
    <name type="scientific">Hymenobacter antarcticus</name>
    <dbReference type="NCBI Taxonomy" id="486270"/>
    <lineage>
        <taxon>Bacteria</taxon>
        <taxon>Pseudomonadati</taxon>
        <taxon>Bacteroidota</taxon>
        <taxon>Cytophagia</taxon>
        <taxon>Cytophagales</taxon>
        <taxon>Hymenobacteraceae</taxon>
        <taxon>Hymenobacter</taxon>
    </lineage>
</organism>
<evidence type="ECO:0000256" key="3">
    <source>
        <dbReference type="ARBA" id="ARBA00022475"/>
    </source>
</evidence>
<keyword evidence="12" id="KW-0829">Tyrosine-protein kinase</keyword>
<feature type="signal peptide" evidence="17">
    <location>
        <begin position="1"/>
        <end position="27"/>
    </location>
</feature>
<keyword evidence="20" id="KW-1185">Reference proteome</keyword>
<evidence type="ECO:0000256" key="17">
    <source>
        <dbReference type="SAM" id="SignalP"/>
    </source>
</evidence>
<protein>
    <recommendedName>
        <fullName evidence="2">receptor protein-tyrosine kinase</fullName>
        <ecNumber evidence="2">2.7.10.1</ecNumber>
    </recommendedName>
</protein>
<evidence type="ECO:0000256" key="14">
    <source>
        <dbReference type="ARBA" id="ARBA00023170"/>
    </source>
</evidence>
<evidence type="ECO:0000256" key="1">
    <source>
        <dbReference type="ARBA" id="ARBA00004251"/>
    </source>
</evidence>
<keyword evidence="14" id="KW-0675">Receptor</keyword>
<evidence type="ECO:0000313" key="20">
    <source>
        <dbReference type="Proteomes" id="UP001501556"/>
    </source>
</evidence>
<comment type="caution">
    <text evidence="19">The sequence shown here is derived from an EMBL/GenBank/DDBJ whole genome shotgun (WGS) entry which is preliminary data.</text>
</comment>